<accession>A0A182PAY9</accession>
<feature type="compositionally biased region" description="Basic and acidic residues" evidence="1">
    <location>
        <begin position="537"/>
        <end position="553"/>
    </location>
</feature>
<proteinExistence type="predicted"/>
<feature type="region of interest" description="Disordered" evidence="1">
    <location>
        <begin position="1"/>
        <end position="32"/>
    </location>
</feature>
<feature type="region of interest" description="Disordered" evidence="1">
    <location>
        <begin position="104"/>
        <end position="124"/>
    </location>
</feature>
<feature type="compositionally biased region" description="Polar residues" evidence="1">
    <location>
        <begin position="264"/>
        <end position="274"/>
    </location>
</feature>
<feature type="compositionally biased region" description="Basic and acidic residues" evidence="1">
    <location>
        <begin position="1"/>
        <end position="11"/>
    </location>
</feature>
<feature type="region of interest" description="Disordered" evidence="1">
    <location>
        <begin position="204"/>
        <end position="224"/>
    </location>
</feature>
<feature type="compositionally biased region" description="Low complexity" evidence="1">
    <location>
        <begin position="12"/>
        <end position="26"/>
    </location>
</feature>
<feature type="region of interest" description="Disordered" evidence="1">
    <location>
        <begin position="566"/>
        <end position="621"/>
    </location>
</feature>
<dbReference type="STRING" id="199890.A0A182PAY9"/>
<organism evidence="2 3">
    <name type="scientific">Anopheles epiroticus</name>
    <dbReference type="NCBI Taxonomy" id="199890"/>
    <lineage>
        <taxon>Eukaryota</taxon>
        <taxon>Metazoa</taxon>
        <taxon>Ecdysozoa</taxon>
        <taxon>Arthropoda</taxon>
        <taxon>Hexapoda</taxon>
        <taxon>Insecta</taxon>
        <taxon>Pterygota</taxon>
        <taxon>Neoptera</taxon>
        <taxon>Endopterygota</taxon>
        <taxon>Diptera</taxon>
        <taxon>Nematocera</taxon>
        <taxon>Culicoidea</taxon>
        <taxon>Culicidae</taxon>
        <taxon>Anophelinae</taxon>
        <taxon>Anopheles</taxon>
    </lineage>
</organism>
<dbReference type="Proteomes" id="UP000075885">
    <property type="component" value="Unassembled WGS sequence"/>
</dbReference>
<protein>
    <submittedName>
        <fullName evidence="2">Uncharacterized protein</fullName>
    </submittedName>
</protein>
<dbReference type="PANTHER" id="PTHR41156:SF1">
    <property type="entry name" value="ZASP-LIKE MOTIF DOMAIN-CONTAINING PROTEIN"/>
    <property type="match status" value="1"/>
</dbReference>
<name>A0A182PAY9_9DIPT</name>
<feature type="region of interest" description="Disordered" evidence="1">
    <location>
        <begin position="437"/>
        <end position="465"/>
    </location>
</feature>
<sequence length="661" mass="72602">MTTREQRREEYSSSVRVMSPSRSLSPTTHGHQFDNRLDNLLEDLQASVSRPGSSLGQPINNYSSTREVQYLQPANVTTVARERSVSPSTITNERKIYKTTKYEYKSSGGSGGTATLPAGGAGRTDQSVSEVYQRNINQLDTLLNDLERERDSSLDRSNRTLSRDRIDSGLHEPGTKIIKTTTTYSNTGGKQQPVNRELVFDSPNSYEVRQSRSRHRSPPYENHSMTTVKNVTYGSDSSGIYGGIRAATPQRSMTPARSDEYYTETRTVSPSSDLTPRHVRYNETVHVDDAANVLHSIPLSDDILPRPNTKVTTTVRTYTYELPPDSAPGSTLNQTISYTNQAVNQTTNTLPAPVGYADHPAHHVNPGSKTVLVKNETFNTTNNVQEYPVATILNHPLPPNTAKTIYYKKDTKHSTTNYYPDQPAEPVGYPGNFRAIEPPPPTATSPDGVPMKYTVQEPGYPPGNNTTYIYREERTNTNNRYGSPVPVADNLYPQPQGGAPPTTVTYKYSSTTTNATRNLYPPPAEREPLLQPFPTDGIDRSDIDGNPPRRLDDLMATFGEDGQIIYQSKTTSQTDSGTGPKRPSPERNGTGPKPIDDAVDQKNVPNQTASKNIAGPPGEYAKASGMYKYEAESKSKSSSKSGAAVVPVCLPLCCAMPCSIM</sequence>
<keyword evidence="3" id="KW-1185">Reference proteome</keyword>
<feature type="region of interest" description="Disordered" evidence="1">
    <location>
        <begin position="513"/>
        <end position="554"/>
    </location>
</feature>
<evidence type="ECO:0000313" key="2">
    <source>
        <dbReference type="EnsemblMetazoa" id="AEPI004094-PA"/>
    </source>
</evidence>
<evidence type="ECO:0000256" key="1">
    <source>
        <dbReference type="SAM" id="MobiDB-lite"/>
    </source>
</evidence>
<dbReference type="EnsemblMetazoa" id="AEPI004094-RA">
    <property type="protein sequence ID" value="AEPI004094-PA"/>
    <property type="gene ID" value="AEPI004094"/>
</dbReference>
<reference evidence="3" key="1">
    <citation type="submission" date="2013-03" db="EMBL/GenBank/DDBJ databases">
        <title>The Genome Sequence of Anopheles epiroticus epiroticus2.</title>
        <authorList>
            <consortium name="The Broad Institute Genomics Platform"/>
            <person name="Neafsey D.E."/>
            <person name="Howell P."/>
            <person name="Walker B."/>
            <person name="Young S.K."/>
            <person name="Zeng Q."/>
            <person name="Gargeya S."/>
            <person name="Fitzgerald M."/>
            <person name="Haas B."/>
            <person name="Abouelleil A."/>
            <person name="Allen A.W."/>
            <person name="Alvarado L."/>
            <person name="Arachchi H.M."/>
            <person name="Berlin A.M."/>
            <person name="Chapman S.B."/>
            <person name="Gainer-Dewar J."/>
            <person name="Goldberg J."/>
            <person name="Griggs A."/>
            <person name="Gujja S."/>
            <person name="Hansen M."/>
            <person name="Howarth C."/>
            <person name="Imamovic A."/>
            <person name="Ireland A."/>
            <person name="Larimer J."/>
            <person name="McCowan C."/>
            <person name="Murphy C."/>
            <person name="Pearson M."/>
            <person name="Poon T.W."/>
            <person name="Priest M."/>
            <person name="Roberts A."/>
            <person name="Saif S."/>
            <person name="Shea T."/>
            <person name="Sisk P."/>
            <person name="Sykes S."/>
            <person name="Wortman J."/>
            <person name="Nusbaum C."/>
            <person name="Birren B."/>
        </authorList>
    </citation>
    <scope>NUCLEOTIDE SEQUENCE [LARGE SCALE GENOMIC DNA]</scope>
    <source>
        <strain evidence="3">Epiroticus2</strain>
    </source>
</reference>
<feature type="region of interest" description="Disordered" evidence="1">
    <location>
        <begin position="149"/>
        <end position="168"/>
    </location>
</feature>
<feature type="compositionally biased region" description="Polar residues" evidence="1">
    <location>
        <begin position="566"/>
        <end position="577"/>
    </location>
</feature>
<dbReference type="AlphaFoldDB" id="A0A182PAY9"/>
<reference evidence="2" key="2">
    <citation type="submission" date="2020-05" db="UniProtKB">
        <authorList>
            <consortium name="EnsemblMetazoa"/>
        </authorList>
    </citation>
    <scope>IDENTIFICATION</scope>
    <source>
        <strain evidence="2">Epiroticus2</strain>
    </source>
</reference>
<dbReference type="PANTHER" id="PTHR41156">
    <property type="entry name" value="AGAP006184-PA"/>
    <property type="match status" value="1"/>
</dbReference>
<dbReference type="VEuPathDB" id="VectorBase:AEPI004094"/>
<evidence type="ECO:0000313" key="3">
    <source>
        <dbReference type="Proteomes" id="UP000075885"/>
    </source>
</evidence>
<feature type="region of interest" description="Disordered" evidence="1">
    <location>
        <begin position="249"/>
        <end position="275"/>
    </location>
</feature>